<feature type="transmembrane region" description="Helical" evidence="6">
    <location>
        <begin position="111"/>
        <end position="131"/>
    </location>
</feature>
<dbReference type="EMBL" id="QUAH01000005">
    <property type="protein sequence ID" value="RFT15972.1"/>
    <property type="molecule type" value="Genomic_DNA"/>
</dbReference>
<evidence type="ECO:0000256" key="2">
    <source>
        <dbReference type="ARBA" id="ARBA00022448"/>
    </source>
</evidence>
<dbReference type="InterPro" id="IPR004814">
    <property type="entry name" value="Oligopep_transpt"/>
</dbReference>
<proteinExistence type="predicted"/>
<evidence type="ECO:0000256" key="6">
    <source>
        <dbReference type="SAM" id="Phobius"/>
    </source>
</evidence>
<feature type="transmembrane region" description="Helical" evidence="6">
    <location>
        <begin position="463"/>
        <end position="484"/>
    </location>
</feature>
<keyword evidence="4 6" id="KW-1133">Transmembrane helix</keyword>
<reference evidence="7 8" key="1">
    <citation type="submission" date="2018-08" db="EMBL/GenBank/DDBJ databases">
        <title>Genome analysis of the thermophilic bacterium of the candidate phylum Aminicenantes from deep subsurface aquifer revealed its physiology and ecological role.</title>
        <authorList>
            <person name="Kadnikov V.V."/>
            <person name="Mardanov A.V."/>
            <person name="Beletsky A.V."/>
            <person name="Karnachuk O.V."/>
            <person name="Ravin N.V."/>
        </authorList>
    </citation>
    <scope>NUCLEOTIDE SEQUENCE [LARGE SCALE GENOMIC DNA]</scope>
    <source>
        <strain evidence="7">BY38</strain>
    </source>
</reference>
<sequence length="702" mass="74234">MPFNVKNCLDLTFSFLIYIKKKTGKESQMDYKPYVPEKTDMKEFTLRAVILGLIMTVILGAANAYLGLRAGMTIAATYPAAVIGMALLKIMRGSILEENIARTVGSIGESVAAGAIFTIPAFLITGAWLKFNTVDAYIKSTALMFVGGLLGILFVTFLRRIMVTDSELPFPESVAAAEIHKAGQKGSAGAKFLFQAMGVGALLYALGVVQLFAASKEFIIKLGKIGSSFVRLGATKEAETIGTGGLVSVSGPGIFPAYIGVGYIIGPRLASLNFAGGVLAWGLFAPLLMYFLGPHLVTQFYGPGVAMSDVAWPELVTNVWKFIIRPIAVGGMLVGAGYTLFRMRKNLGAGIKRSIGDVKKAAEKTEITSRIEKDLNSRLVLFLMAVTVILMVFVYRIFAGSYPPAILAAVVMALAGFFFAAVSGNLVGTIGSSNNPISGLTLSTLIIAGLLMVLIGARGTSGVVAVLGVASVVCVSSAVAGEMLQDLKVGHILGGTPWKMQVGDIFGVLLASLLLYFPLMILHGAFTFGSKDLPAPQAGLMAAISQGIVGGEMAWPLVIVGMLMGFALILVQVRSPMLVAVGMYLPLETTFAIFMGGMIKGILDRMITRRQLNPAQKARVENVGILLAAGLIAGEALTGLIRAAWKFFFLQNVISRDIPVIFKNPTYLGGLAVLVLIGFYLIAVPLKNAGAPDEPPPPSAVI</sequence>
<evidence type="ECO:0000313" key="7">
    <source>
        <dbReference type="EMBL" id="RFT15972.1"/>
    </source>
</evidence>
<feature type="transmembrane region" description="Helical" evidence="6">
    <location>
        <begin position="322"/>
        <end position="341"/>
    </location>
</feature>
<dbReference type="Proteomes" id="UP000257323">
    <property type="component" value="Unassembled WGS sequence"/>
</dbReference>
<feature type="transmembrane region" description="Helical" evidence="6">
    <location>
        <begin position="272"/>
        <end position="292"/>
    </location>
</feature>
<protein>
    <submittedName>
        <fullName evidence="7">Oligopeptide transporter</fullName>
    </submittedName>
</protein>
<feature type="transmembrane region" description="Helical" evidence="6">
    <location>
        <begin position="44"/>
        <end position="66"/>
    </location>
</feature>
<comment type="caution">
    <text evidence="7">The sequence shown here is derived from an EMBL/GenBank/DDBJ whole genome shotgun (WGS) entry which is preliminary data.</text>
</comment>
<keyword evidence="2" id="KW-0813">Transport</keyword>
<feature type="transmembrane region" description="Helical" evidence="6">
    <location>
        <begin position="72"/>
        <end position="90"/>
    </location>
</feature>
<accession>A0A3E2BMV5</accession>
<feature type="transmembrane region" description="Helical" evidence="6">
    <location>
        <begin position="405"/>
        <end position="427"/>
    </location>
</feature>
<feature type="transmembrane region" description="Helical" evidence="6">
    <location>
        <begin position="379"/>
        <end position="399"/>
    </location>
</feature>
<dbReference type="AlphaFoldDB" id="A0A3E2BMV5"/>
<dbReference type="NCBIfam" id="TIGR00733">
    <property type="entry name" value="OPT family oligopeptide transporter"/>
    <property type="match status" value="1"/>
</dbReference>
<organism evidence="7 8">
    <name type="scientific">Candidatus Saccharicenans subterraneus</name>
    <dbReference type="NCBI Taxonomy" id="2508984"/>
    <lineage>
        <taxon>Bacteria</taxon>
        <taxon>Candidatus Aminicenantota</taxon>
        <taxon>Candidatus Aminicenantia</taxon>
        <taxon>Candidatus Aminicenantales</taxon>
        <taxon>Candidatus Saccharicenantaceae</taxon>
        <taxon>Candidatus Saccharicenans</taxon>
    </lineage>
</organism>
<gene>
    <name evidence="7" type="ORF">OP8BY_1978</name>
</gene>
<dbReference type="NCBIfam" id="TIGR00728">
    <property type="entry name" value="OPT_sfam"/>
    <property type="match status" value="1"/>
</dbReference>
<feature type="transmembrane region" description="Helical" evidence="6">
    <location>
        <begin position="583"/>
        <end position="603"/>
    </location>
</feature>
<feature type="transmembrane region" description="Helical" evidence="6">
    <location>
        <begin position="553"/>
        <end position="571"/>
    </location>
</feature>
<feature type="transmembrane region" description="Helical" evidence="6">
    <location>
        <begin position="241"/>
        <end position="265"/>
    </location>
</feature>
<dbReference type="InterPro" id="IPR004813">
    <property type="entry name" value="OPT"/>
</dbReference>
<feature type="transmembrane region" description="Helical" evidence="6">
    <location>
        <begin position="192"/>
        <end position="213"/>
    </location>
</feature>
<keyword evidence="3 6" id="KW-0812">Transmembrane</keyword>
<dbReference type="GO" id="GO:0016020">
    <property type="term" value="C:membrane"/>
    <property type="evidence" value="ECO:0007669"/>
    <property type="project" value="UniProtKB-SubCell"/>
</dbReference>
<evidence type="ECO:0000313" key="8">
    <source>
        <dbReference type="Proteomes" id="UP000257323"/>
    </source>
</evidence>
<evidence type="ECO:0000256" key="5">
    <source>
        <dbReference type="ARBA" id="ARBA00023136"/>
    </source>
</evidence>
<feature type="transmembrane region" description="Helical" evidence="6">
    <location>
        <begin position="137"/>
        <end position="158"/>
    </location>
</feature>
<dbReference type="Pfam" id="PF03169">
    <property type="entry name" value="OPT"/>
    <property type="match status" value="1"/>
</dbReference>
<evidence type="ECO:0000256" key="1">
    <source>
        <dbReference type="ARBA" id="ARBA00004141"/>
    </source>
</evidence>
<name>A0A3E2BMV5_9BACT</name>
<feature type="transmembrane region" description="Helical" evidence="6">
    <location>
        <begin position="505"/>
        <end position="526"/>
    </location>
</feature>
<evidence type="ECO:0000256" key="3">
    <source>
        <dbReference type="ARBA" id="ARBA00022692"/>
    </source>
</evidence>
<keyword evidence="5 6" id="KW-0472">Membrane</keyword>
<evidence type="ECO:0000256" key="4">
    <source>
        <dbReference type="ARBA" id="ARBA00022989"/>
    </source>
</evidence>
<dbReference type="PANTHER" id="PTHR31645">
    <property type="entry name" value="OLIGOPEPTIDE TRANSPORTER YGL114W-RELATED"/>
    <property type="match status" value="1"/>
</dbReference>
<dbReference type="PANTHER" id="PTHR31645:SF0">
    <property type="entry name" value="OLIGOPEPTIDE TRANSPORTER YGL114W-RELATED"/>
    <property type="match status" value="1"/>
</dbReference>
<dbReference type="InterPro" id="IPR045035">
    <property type="entry name" value="YSL-like"/>
</dbReference>
<feature type="transmembrane region" description="Helical" evidence="6">
    <location>
        <begin position="439"/>
        <end position="457"/>
    </location>
</feature>
<comment type="subcellular location">
    <subcellularLocation>
        <location evidence="1">Membrane</location>
        <topology evidence="1">Multi-pass membrane protein</topology>
    </subcellularLocation>
</comment>
<feature type="transmembrane region" description="Helical" evidence="6">
    <location>
        <begin position="623"/>
        <end position="645"/>
    </location>
</feature>
<dbReference type="GO" id="GO:0035673">
    <property type="term" value="F:oligopeptide transmembrane transporter activity"/>
    <property type="evidence" value="ECO:0007669"/>
    <property type="project" value="InterPro"/>
</dbReference>
<feature type="transmembrane region" description="Helical" evidence="6">
    <location>
        <begin position="666"/>
        <end position="686"/>
    </location>
</feature>